<dbReference type="OrthoDB" id="2619164at2"/>
<protein>
    <submittedName>
        <fullName evidence="1">Uncharacterized protein</fullName>
    </submittedName>
</protein>
<name>A0A4R5KI32_9BACL</name>
<evidence type="ECO:0000313" key="1">
    <source>
        <dbReference type="EMBL" id="TDF93890.1"/>
    </source>
</evidence>
<evidence type="ECO:0000313" key="2">
    <source>
        <dbReference type="Proteomes" id="UP000295636"/>
    </source>
</evidence>
<proteinExistence type="predicted"/>
<dbReference type="EMBL" id="SMRT01000015">
    <property type="protein sequence ID" value="TDF93890.1"/>
    <property type="molecule type" value="Genomic_DNA"/>
</dbReference>
<dbReference type="Proteomes" id="UP000295636">
    <property type="component" value="Unassembled WGS sequence"/>
</dbReference>
<sequence>MNLMDRLAQHVKHEVMLQAEGFASEAGMLQKVGKRFIRVSDQYFVPHTLHEIVLLNGPRKQGAASVSLRTTYGGSFSAELVKVGTDFAEVVVSREAARTKQWVLIPLARVISIEETG</sequence>
<reference evidence="1 2" key="1">
    <citation type="submission" date="2019-03" db="EMBL/GenBank/DDBJ databases">
        <title>This is whole genome sequence of Paenibacillus sp MS74 strain.</title>
        <authorList>
            <person name="Trinh H.N."/>
        </authorList>
    </citation>
    <scope>NUCLEOTIDE SEQUENCE [LARGE SCALE GENOMIC DNA]</scope>
    <source>
        <strain evidence="1 2">MS74</strain>
    </source>
</reference>
<organism evidence="1 2">
    <name type="scientific">Paenibacillus piri</name>
    <dbReference type="NCBI Taxonomy" id="2547395"/>
    <lineage>
        <taxon>Bacteria</taxon>
        <taxon>Bacillati</taxon>
        <taxon>Bacillota</taxon>
        <taxon>Bacilli</taxon>
        <taxon>Bacillales</taxon>
        <taxon>Paenibacillaceae</taxon>
        <taxon>Paenibacillus</taxon>
    </lineage>
</organism>
<dbReference type="AlphaFoldDB" id="A0A4R5KI32"/>
<keyword evidence="2" id="KW-1185">Reference proteome</keyword>
<gene>
    <name evidence="1" type="ORF">E1757_26120</name>
</gene>
<accession>A0A4R5KI32</accession>
<comment type="caution">
    <text evidence="1">The sequence shown here is derived from an EMBL/GenBank/DDBJ whole genome shotgun (WGS) entry which is preliminary data.</text>
</comment>